<proteinExistence type="predicted"/>
<dbReference type="PANTHER" id="PTHR47331">
    <property type="entry name" value="PHD-TYPE DOMAIN-CONTAINING PROTEIN"/>
    <property type="match status" value="1"/>
</dbReference>
<evidence type="ECO:0000313" key="1">
    <source>
        <dbReference type="WBParaSite" id="SSLN_0000937901-mRNA-1"/>
    </source>
</evidence>
<dbReference type="WBParaSite" id="SSLN_0000937901-mRNA-1">
    <property type="protein sequence ID" value="SSLN_0000937901-mRNA-1"/>
    <property type="gene ID" value="SSLN_0000937901"/>
</dbReference>
<protein>
    <submittedName>
        <fullName evidence="1">Helitron_like_N domain-containing protein</fullName>
    </submittedName>
</protein>
<sequence>DKYLWIKEHESDKPCQRETKTCDIPVGSCKLGSGSCSSLRNIAVLKAFTIAQLNEKRVRREVELERAILDDKIKTELARVEAEAKTDVDLGDDADNVKYLERTARVAQCLQECTVKDVALEGSVLWIKTVSPRANTMTPLVASLELPKVELYYFDGNPPHYSNFFRQFEVYVESKVEDPAQRLLCLTQYCRADARAANEECVMLPLLRWHIRKHERYFETCSANHILLHGPFSRDFLARQTTHTTKSLSDLCITIKGCEIALTQMNYLSDLHSLTALGRIARFLTKTLQNQWAEVTYRTDPNLADLTEFVEMRSRIARSRFGQLAREGEARDRQNASNNTVQRQRHQGRTTFLVFSGAASGPQPLFICSQTHDVASCPRLLSTSVADSWNRIRESKACFVCLDKTQRTL</sequence>
<name>A0A183SXT7_SCHSO</name>
<dbReference type="AlphaFoldDB" id="A0A183SXT7"/>
<organism evidence="1">
    <name type="scientific">Schistocephalus solidus</name>
    <name type="common">Tapeworm</name>
    <dbReference type="NCBI Taxonomy" id="70667"/>
    <lineage>
        <taxon>Eukaryota</taxon>
        <taxon>Metazoa</taxon>
        <taxon>Spiralia</taxon>
        <taxon>Lophotrochozoa</taxon>
        <taxon>Platyhelminthes</taxon>
        <taxon>Cestoda</taxon>
        <taxon>Eucestoda</taxon>
        <taxon>Diphyllobothriidea</taxon>
        <taxon>Diphyllobothriidae</taxon>
        <taxon>Schistocephalus</taxon>
    </lineage>
</organism>
<accession>A0A183SXT7</accession>
<reference evidence="1" key="1">
    <citation type="submission" date="2016-06" db="UniProtKB">
        <authorList>
            <consortium name="WormBaseParasite"/>
        </authorList>
    </citation>
    <scope>IDENTIFICATION</scope>
</reference>